<organism evidence="2 3">
    <name type="scientific">Anoxybacillus phage A403</name>
    <dbReference type="NCBI Taxonomy" id="2099336"/>
    <lineage>
        <taxon>Viruses</taxon>
        <taxon>Duplodnaviria</taxon>
        <taxon>Heunggongvirae</taxon>
        <taxon>Uroviricota</taxon>
        <taxon>Caudoviricetes</taxon>
        <taxon>Tandoganvirus</taxon>
        <taxon>Tandoganvirus A403</taxon>
    </lineage>
</organism>
<name>A0A2P1JU23_9CAUD</name>
<dbReference type="KEGG" id="vg:55607790"/>
<evidence type="ECO:0000313" key="2">
    <source>
        <dbReference type="EMBL" id="AVO22629.1"/>
    </source>
</evidence>
<dbReference type="GO" id="GO:0008745">
    <property type="term" value="F:N-acetylmuramoyl-L-alanine amidase activity"/>
    <property type="evidence" value="ECO:0007669"/>
    <property type="project" value="InterPro"/>
</dbReference>
<dbReference type="PANTHER" id="PTHR30404:SF8">
    <property type="entry name" value="AUTOLYSIN PH-RELATED"/>
    <property type="match status" value="1"/>
</dbReference>
<sequence>MANIGVDIGHGSNTFPPNKGVYKNGKGYAEHTFNSKVAVLLEQFLKSAGHRVYMAQKPYSPDVKLAKRTDYYNSLDLDLIISIHANAAANPEAKGLCAFYWHTSEKGKKAAQIYAKYVKEYGYTLYNNGFYASRPNHWSNFHMVREPKAPAILTENGFMTNPEEFELIFKSDKYVQDVAEILAKTAVDYLGSGKINTKPITKPSTPTKTEKQSKPVTNNKANLIVDGKWGSETTKALQKALGTVVDGVISSQPRNHVTEAIYGGITWGTKGSMMVRALQKKVGAKVDGKLGPETVRKLQRYLGTPVDGKISRPTSIMVKELQRRLNEGTF</sequence>
<dbReference type="SMART" id="SM00646">
    <property type="entry name" value="Ami_3"/>
    <property type="match status" value="1"/>
</dbReference>
<dbReference type="RefSeq" id="YP_009837599.1">
    <property type="nucleotide sequence ID" value="NC_048701.1"/>
</dbReference>
<dbReference type="SUPFAM" id="SSF53187">
    <property type="entry name" value="Zn-dependent exopeptidases"/>
    <property type="match status" value="1"/>
</dbReference>
<proteinExistence type="predicted"/>
<dbReference type="EMBL" id="MG969427">
    <property type="protein sequence ID" value="AVO22629.1"/>
    <property type="molecule type" value="Genomic_DNA"/>
</dbReference>
<dbReference type="CDD" id="cd02696">
    <property type="entry name" value="MurNAc-LAA"/>
    <property type="match status" value="1"/>
</dbReference>
<reference evidence="2 3" key="1">
    <citation type="submission" date="2018-02" db="EMBL/GenBank/DDBJ databases">
        <title>Identification and Molecular Characterization of a Novel Bacteriophage isolated from Anoxybacillus caldiproteolyticus.</title>
        <authorList>
            <person name="Sahin E."/>
            <person name="Karaca B."/>
            <person name="Gursoy G.E."/>
            <person name="Coleri Cihan A."/>
        </authorList>
    </citation>
    <scope>NUCLEOTIDE SEQUENCE [LARGE SCALE GENOMIC DNA]</scope>
</reference>
<dbReference type="Gene3D" id="3.40.630.40">
    <property type="entry name" value="Zn-dependent exopeptidases"/>
    <property type="match status" value="1"/>
</dbReference>
<keyword evidence="2" id="KW-0378">Hydrolase</keyword>
<dbReference type="InterPro" id="IPR050695">
    <property type="entry name" value="N-acetylmuramoyl_amidase_3"/>
</dbReference>
<keyword evidence="3" id="KW-1185">Reference proteome</keyword>
<dbReference type="Proteomes" id="UP000240948">
    <property type="component" value="Segment"/>
</dbReference>
<accession>A0A2P1JU23</accession>
<evidence type="ECO:0000313" key="3">
    <source>
        <dbReference type="Proteomes" id="UP000240948"/>
    </source>
</evidence>
<feature type="domain" description="MurNAc-LAA" evidence="1">
    <location>
        <begin position="69"/>
        <end position="187"/>
    </location>
</feature>
<dbReference type="Pfam" id="PF01520">
    <property type="entry name" value="Amidase_3"/>
    <property type="match status" value="1"/>
</dbReference>
<dbReference type="GeneID" id="55607790"/>
<dbReference type="InterPro" id="IPR036366">
    <property type="entry name" value="PGBDSf"/>
</dbReference>
<evidence type="ECO:0000259" key="1">
    <source>
        <dbReference type="SMART" id="SM00646"/>
    </source>
</evidence>
<dbReference type="InterPro" id="IPR002508">
    <property type="entry name" value="MurNAc-LAA_cat"/>
</dbReference>
<protein>
    <submittedName>
        <fullName evidence="2">Cell wall-associated hydrolase</fullName>
    </submittedName>
</protein>
<dbReference type="Gene3D" id="1.10.101.10">
    <property type="entry name" value="PGBD-like superfamily/PGBD"/>
    <property type="match status" value="1"/>
</dbReference>
<dbReference type="PANTHER" id="PTHR30404">
    <property type="entry name" value="N-ACETYLMURAMOYL-L-ALANINE AMIDASE"/>
    <property type="match status" value="1"/>
</dbReference>
<dbReference type="GO" id="GO:0009253">
    <property type="term" value="P:peptidoglycan catabolic process"/>
    <property type="evidence" value="ECO:0007669"/>
    <property type="project" value="InterPro"/>
</dbReference>